<dbReference type="KEGG" id="ncc:104953496"/>
<dbReference type="RefSeq" id="XP_010778745.1">
    <property type="nucleotide sequence ID" value="XM_010780443.1"/>
</dbReference>
<dbReference type="Proteomes" id="UP000504611">
    <property type="component" value="Unplaced"/>
</dbReference>
<dbReference type="CTD" id="138716"/>
<dbReference type="GO" id="GO:0001682">
    <property type="term" value="P:tRNA 5'-leader removal"/>
    <property type="evidence" value="ECO:0007669"/>
    <property type="project" value="TreeGrafter"/>
</dbReference>
<dbReference type="GO" id="GO:0005634">
    <property type="term" value="C:nucleus"/>
    <property type="evidence" value="ECO:0007669"/>
    <property type="project" value="UniProtKB-SubCell"/>
</dbReference>
<reference evidence="7" key="1">
    <citation type="submission" date="2025-08" db="UniProtKB">
        <authorList>
            <consortium name="RefSeq"/>
        </authorList>
    </citation>
    <scope>IDENTIFICATION</scope>
    <source>
        <tissue evidence="7">Muscle</tissue>
    </source>
</reference>
<organism evidence="6 7">
    <name type="scientific">Notothenia coriiceps</name>
    <name type="common">black rockcod</name>
    <dbReference type="NCBI Taxonomy" id="8208"/>
    <lineage>
        <taxon>Eukaryota</taxon>
        <taxon>Metazoa</taxon>
        <taxon>Chordata</taxon>
        <taxon>Craniata</taxon>
        <taxon>Vertebrata</taxon>
        <taxon>Euteleostomi</taxon>
        <taxon>Actinopterygii</taxon>
        <taxon>Neopterygii</taxon>
        <taxon>Teleostei</taxon>
        <taxon>Neoteleostei</taxon>
        <taxon>Acanthomorphata</taxon>
        <taxon>Eupercaria</taxon>
        <taxon>Perciformes</taxon>
        <taxon>Notothenioidei</taxon>
        <taxon>Nototheniidae</taxon>
        <taxon>Notothenia</taxon>
    </lineage>
</organism>
<keyword evidence="3" id="KW-0539">Nucleus</keyword>
<dbReference type="AlphaFoldDB" id="A0A6I9NUX4"/>
<dbReference type="OrthoDB" id="424402at2759"/>
<dbReference type="SUPFAM" id="SSF82704">
    <property type="entry name" value="AlbA-like"/>
    <property type="match status" value="1"/>
</dbReference>
<sequence>MPVFLQMENYTKARTLEHPSVCPFLDLPPDTPEVRVKDGSKIRNLLRFCQSRMEARPRAAEKERRPGPEEGGKEAPGRQEGRQEAPGRQEGRQERRQEAPGRQEGRQEAPGRQEGRQEAQGRKEVQQEAQGRKEVQQEAPGRQEGRQEAQGRKEVQQEASGRQEASGQPLCTHIVFTASGKGVSKAISCAEILKRRVGRLHQLTRLQFGSLEEVWEPLEPAAGLEPLTVTRKQPSLWILLSREPLDHSLPGYQAPGRYDALWAPEGQGGDGQKQGHKRKKGERGGERGGGGVRGRGGGRGPGRQTGRS</sequence>
<evidence type="ECO:0000256" key="4">
    <source>
        <dbReference type="SAM" id="MobiDB-lite"/>
    </source>
</evidence>
<feature type="compositionally biased region" description="Polar residues" evidence="4">
    <location>
        <begin position="157"/>
        <end position="166"/>
    </location>
</feature>
<feature type="domain" description="DNA/RNA-binding protein Alba-like" evidence="5">
    <location>
        <begin position="173"/>
        <end position="209"/>
    </location>
</feature>
<evidence type="ECO:0000256" key="3">
    <source>
        <dbReference type="ARBA" id="ARBA00023242"/>
    </source>
</evidence>
<dbReference type="Gene3D" id="3.30.110.20">
    <property type="entry name" value="Alba-like domain"/>
    <property type="match status" value="1"/>
</dbReference>
<feature type="region of interest" description="Disordered" evidence="4">
    <location>
        <begin position="52"/>
        <end position="167"/>
    </location>
</feature>
<proteinExistence type="inferred from homology"/>
<evidence type="ECO:0000313" key="7">
    <source>
        <dbReference type="RefSeq" id="XP_010778745.1"/>
    </source>
</evidence>
<evidence type="ECO:0000256" key="1">
    <source>
        <dbReference type="ARBA" id="ARBA00004123"/>
    </source>
</evidence>
<dbReference type="InterPro" id="IPR051958">
    <property type="entry name" value="Alba-like_NAB"/>
</dbReference>
<comment type="subcellular location">
    <subcellularLocation>
        <location evidence="1">Nucleus</location>
    </subcellularLocation>
</comment>
<evidence type="ECO:0000259" key="5">
    <source>
        <dbReference type="Pfam" id="PF01918"/>
    </source>
</evidence>
<dbReference type="Pfam" id="PF01918">
    <property type="entry name" value="Alba"/>
    <property type="match status" value="1"/>
</dbReference>
<evidence type="ECO:0000256" key="2">
    <source>
        <dbReference type="ARBA" id="ARBA00008018"/>
    </source>
</evidence>
<dbReference type="PANTHER" id="PTHR13516">
    <property type="entry name" value="RIBONUCLEASE P SUBUNIT P25"/>
    <property type="match status" value="1"/>
</dbReference>
<dbReference type="PANTHER" id="PTHR13516:SF8">
    <property type="entry name" value="RIBONUCLEASE P PROTEIN SUBUNIT P25-LIKE PROTEIN"/>
    <property type="match status" value="1"/>
</dbReference>
<evidence type="ECO:0000313" key="6">
    <source>
        <dbReference type="Proteomes" id="UP000504611"/>
    </source>
</evidence>
<accession>A0A6I9NUX4</accession>
<gene>
    <name evidence="7" type="primary">rpp25l</name>
</gene>
<dbReference type="InterPro" id="IPR036882">
    <property type="entry name" value="Alba-like_dom_sf"/>
</dbReference>
<dbReference type="GO" id="GO:0003723">
    <property type="term" value="F:RNA binding"/>
    <property type="evidence" value="ECO:0007669"/>
    <property type="project" value="TreeGrafter"/>
</dbReference>
<feature type="compositionally biased region" description="Gly residues" evidence="4">
    <location>
        <begin position="287"/>
        <end position="308"/>
    </location>
</feature>
<name>A0A6I9NUX4_9TELE</name>
<dbReference type="InterPro" id="IPR002775">
    <property type="entry name" value="DNA/RNA-bd_Alba-like"/>
</dbReference>
<keyword evidence="6" id="KW-1185">Reference proteome</keyword>
<feature type="compositionally biased region" description="Basic and acidic residues" evidence="4">
    <location>
        <begin position="53"/>
        <end position="156"/>
    </location>
</feature>
<dbReference type="GO" id="GO:0000172">
    <property type="term" value="C:ribonuclease MRP complex"/>
    <property type="evidence" value="ECO:0007669"/>
    <property type="project" value="TreeGrafter"/>
</dbReference>
<feature type="region of interest" description="Disordered" evidence="4">
    <location>
        <begin position="260"/>
        <end position="308"/>
    </location>
</feature>
<comment type="similarity">
    <text evidence="2">Belongs to the histone-like Alba family.</text>
</comment>
<protein>
    <submittedName>
        <fullName evidence="7">Ribonuclease P protein subunit p25-like protein isoform X1</fullName>
    </submittedName>
</protein>